<reference evidence="1" key="1">
    <citation type="submission" date="2007-06" db="EMBL/GenBank/DDBJ databases">
        <title>Complete sequence of Marinomonas sp. MWYL1.</title>
        <authorList>
            <consortium name="US DOE Joint Genome Institute"/>
            <person name="Copeland A."/>
            <person name="Lucas S."/>
            <person name="Lapidus A."/>
            <person name="Barry K."/>
            <person name="Glavina del Rio T."/>
            <person name="Dalin E."/>
            <person name="Tice H."/>
            <person name="Pitluck S."/>
            <person name="Kiss H."/>
            <person name="Brettin T."/>
            <person name="Bruce D."/>
            <person name="Detter J.C."/>
            <person name="Han C."/>
            <person name="Schmutz J."/>
            <person name="Larimer F."/>
            <person name="Land M."/>
            <person name="Hauser L."/>
            <person name="Kyrpides N."/>
            <person name="Kim E."/>
            <person name="Johnston A.W.B."/>
            <person name="Todd J.D."/>
            <person name="Rogers R."/>
            <person name="Wexler M."/>
            <person name="Bond P.L."/>
            <person name="Li Y."/>
            <person name="Richardson P."/>
        </authorList>
    </citation>
    <scope>NUCLEOTIDE SEQUENCE [LARGE SCALE GENOMIC DNA]</scope>
    <source>
        <strain evidence="1">MWYL1</strain>
    </source>
</reference>
<dbReference type="EMBL" id="CP000749">
    <property type="protein sequence ID" value="ABR72089.1"/>
    <property type="molecule type" value="Genomic_DNA"/>
</dbReference>
<dbReference type="PANTHER" id="PTHR34309">
    <property type="entry name" value="SLR1406 PROTEIN"/>
    <property type="match status" value="1"/>
</dbReference>
<dbReference type="eggNOG" id="COG3193">
    <property type="taxonomic scope" value="Bacteria"/>
</dbReference>
<evidence type="ECO:0008006" key="2">
    <source>
        <dbReference type="Google" id="ProtNLM"/>
    </source>
</evidence>
<accession>A6W060</accession>
<dbReference type="KEGG" id="mmw:Mmwyl1_3181"/>
<dbReference type="PANTHER" id="PTHR34309:SF1">
    <property type="entry name" value="PROTEIN GLCG"/>
    <property type="match status" value="1"/>
</dbReference>
<dbReference type="STRING" id="400668.Mmwyl1_3181"/>
<dbReference type="OrthoDB" id="1684899at2"/>
<dbReference type="InterPro" id="IPR038084">
    <property type="entry name" value="PduO/GlcC-like_sf"/>
</dbReference>
<dbReference type="AlphaFoldDB" id="A6W060"/>
<dbReference type="SUPFAM" id="SSF143744">
    <property type="entry name" value="GlcG-like"/>
    <property type="match status" value="1"/>
</dbReference>
<dbReference type="InterPro" id="IPR052517">
    <property type="entry name" value="GlcG_carb_metab_protein"/>
</dbReference>
<dbReference type="Pfam" id="PF03928">
    <property type="entry name" value="HbpS-like"/>
    <property type="match status" value="1"/>
</dbReference>
<organism evidence="1">
    <name type="scientific">Marinomonas sp. (strain MWYL1)</name>
    <dbReference type="NCBI Taxonomy" id="400668"/>
    <lineage>
        <taxon>Bacteria</taxon>
        <taxon>Pseudomonadati</taxon>
        <taxon>Pseudomonadota</taxon>
        <taxon>Gammaproteobacteria</taxon>
        <taxon>Oceanospirillales</taxon>
        <taxon>Oceanospirillaceae</taxon>
        <taxon>Marinomonas</taxon>
    </lineage>
</organism>
<dbReference type="Gene3D" id="3.30.450.150">
    <property type="entry name" value="Haem-degrading domain"/>
    <property type="match status" value="1"/>
</dbReference>
<dbReference type="HOGENOM" id="CLU_103773_2_2_6"/>
<name>A6W060_MARMS</name>
<protein>
    <recommendedName>
        <fullName evidence="2">Heme-binding protein</fullName>
    </recommendedName>
</protein>
<sequence>MLNIINKKELTTRAALALCSMAIDHAEQLGINICIAVVTTSGQQLASASMNNAPLISQGVAYKKAITAASFGIPTKEWQSKLADRNNTLFALQSEPNFTFLGGGLPIEMEGVVVGAIGISGGSEQQDIDCATKAINSLS</sequence>
<evidence type="ECO:0000313" key="1">
    <source>
        <dbReference type="EMBL" id="ABR72089.1"/>
    </source>
</evidence>
<proteinExistence type="predicted"/>
<dbReference type="InterPro" id="IPR005624">
    <property type="entry name" value="PduO/GlcC-like"/>
</dbReference>
<gene>
    <name evidence="1" type="ordered locus">Mmwyl1_3181</name>
</gene>